<organism evidence="1 2">
    <name type="scientific">Gelatiniphilus marinus</name>
    <dbReference type="NCBI Taxonomy" id="1759464"/>
    <lineage>
        <taxon>Bacteria</taxon>
        <taxon>Pseudomonadati</taxon>
        <taxon>Bacteroidota</taxon>
        <taxon>Flavobacteriia</taxon>
        <taxon>Flavobacteriales</taxon>
        <taxon>Flavobacteriaceae</taxon>
        <taxon>Gelatiniphilus</taxon>
    </lineage>
</organism>
<comment type="caution">
    <text evidence="1">The sequence shown here is derived from an EMBL/GenBank/DDBJ whole genome shotgun (WGS) entry which is preliminary data.</text>
</comment>
<gene>
    <name evidence="1" type="ORF">ACFSQS_14280</name>
</gene>
<dbReference type="InterPro" id="IPR019546">
    <property type="entry name" value="TAT_signal_bac_arc"/>
</dbReference>
<evidence type="ECO:0000313" key="2">
    <source>
        <dbReference type="Proteomes" id="UP001597441"/>
    </source>
</evidence>
<keyword evidence="2" id="KW-1185">Reference proteome</keyword>
<accession>A0ABW5JXM7</accession>
<evidence type="ECO:0000313" key="1">
    <source>
        <dbReference type="EMBL" id="MFD2536278.1"/>
    </source>
</evidence>
<dbReference type="Proteomes" id="UP001597441">
    <property type="component" value="Unassembled WGS sequence"/>
</dbReference>
<protein>
    <submittedName>
        <fullName evidence="1">Twin-arginine translocation signal domain-containing protein</fullName>
    </submittedName>
</protein>
<sequence>MGSRRNFVKKTALAGVGMSTFPNLSYGSV</sequence>
<dbReference type="NCBIfam" id="TIGR01409">
    <property type="entry name" value="TAT_signal_seq"/>
    <property type="match status" value="1"/>
</dbReference>
<dbReference type="RefSeq" id="WP_388020417.1">
    <property type="nucleotide sequence ID" value="NZ_JBHUDT010000007.1"/>
</dbReference>
<proteinExistence type="predicted"/>
<reference evidence="2" key="1">
    <citation type="journal article" date="2019" name="Int. J. Syst. Evol. Microbiol.">
        <title>The Global Catalogue of Microorganisms (GCM) 10K type strain sequencing project: providing services to taxonomists for standard genome sequencing and annotation.</title>
        <authorList>
            <consortium name="The Broad Institute Genomics Platform"/>
            <consortium name="The Broad Institute Genome Sequencing Center for Infectious Disease"/>
            <person name="Wu L."/>
            <person name="Ma J."/>
        </authorList>
    </citation>
    <scope>NUCLEOTIDE SEQUENCE [LARGE SCALE GENOMIC DNA]</scope>
    <source>
        <strain evidence="2">KCTC 42903</strain>
    </source>
</reference>
<dbReference type="EMBL" id="JBHULK010000007">
    <property type="protein sequence ID" value="MFD2536278.1"/>
    <property type="molecule type" value="Genomic_DNA"/>
</dbReference>
<name>A0ABW5JXM7_9FLAO</name>